<comment type="similarity">
    <text evidence="1">Belongs to the universal stress protein A family.</text>
</comment>
<dbReference type="InterPro" id="IPR006016">
    <property type="entry name" value="UspA"/>
</dbReference>
<dbReference type="SUPFAM" id="SSF52402">
    <property type="entry name" value="Adenine nucleotide alpha hydrolases-like"/>
    <property type="match status" value="2"/>
</dbReference>
<dbReference type="CDD" id="cd00293">
    <property type="entry name" value="USP-like"/>
    <property type="match status" value="1"/>
</dbReference>
<organism evidence="3 4">
    <name type="scientific">Geobacter argillaceus</name>
    <dbReference type="NCBI Taxonomy" id="345631"/>
    <lineage>
        <taxon>Bacteria</taxon>
        <taxon>Pseudomonadati</taxon>
        <taxon>Thermodesulfobacteriota</taxon>
        <taxon>Desulfuromonadia</taxon>
        <taxon>Geobacterales</taxon>
        <taxon>Geobacteraceae</taxon>
        <taxon>Geobacter</taxon>
    </lineage>
</organism>
<dbReference type="Pfam" id="PF00582">
    <property type="entry name" value="Usp"/>
    <property type="match status" value="1"/>
</dbReference>
<dbReference type="Gene3D" id="3.40.50.12370">
    <property type="match status" value="1"/>
</dbReference>
<gene>
    <name evidence="3" type="ORF">JN12_04016</name>
</gene>
<dbReference type="Proteomes" id="UP000319449">
    <property type="component" value="Unassembled WGS sequence"/>
</dbReference>
<sequence length="269" mass="29089">MPIKDILVHIDNSHHCGVVLDLAINIARKHQARLTGLHVISHPHYQPQLASVEATAAELQACFSRKTATESINAKWLCVESAVSGVSMAELVNFHAHYKDLVIVGQADHSSTNENVEYDLPERVVLGAGRPVLIVPYAGTFSSIGEQVMIAWKAGRESTRALHDAMPFLLTAREVSVLSVNPSIEADSSDKEPCAEICDHLGCCGIPAKGEELAGMTIPVGDVLLNRSWEKACDLLVMGAYTNTPRGFALGTIAKDILKHMTLPVLMSH</sequence>
<dbReference type="PANTHER" id="PTHR46268:SF6">
    <property type="entry name" value="UNIVERSAL STRESS PROTEIN UP12"/>
    <property type="match status" value="1"/>
</dbReference>
<reference evidence="3 4" key="1">
    <citation type="submission" date="2019-07" db="EMBL/GenBank/DDBJ databases">
        <title>Genomic Encyclopedia of Archaeal and Bacterial Type Strains, Phase II (KMG-II): from individual species to whole genera.</title>
        <authorList>
            <person name="Goeker M."/>
        </authorList>
    </citation>
    <scope>NUCLEOTIDE SEQUENCE [LARGE SCALE GENOMIC DNA]</scope>
    <source>
        <strain evidence="3 4">ATCC BAA-1139</strain>
    </source>
</reference>
<dbReference type="RefSeq" id="WP_145026250.1">
    <property type="nucleotide sequence ID" value="NZ_VLLN01000051.1"/>
</dbReference>
<keyword evidence="4" id="KW-1185">Reference proteome</keyword>
<proteinExistence type="inferred from homology"/>
<comment type="caution">
    <text evidence="3">The sequence shown here is derived from an EMBL/GenBank/DDBJ whole genome shotgun (WGS) entry which is preliminary data.</text>
</comment>
<evidence type="ECO:0000256" key="1">
    <source>
        <dbReference type="ARBA" id="ARBA00008791"/>
    </source>
</evidence>
<dbReference type="InterPro" id="IPR006015">
    <property type="entry name" value="Universal_stress_UspA"/>
</dbReference>
<evidence type="ECO:0000313" key="4">
    <source>
        <dbReference type="Proteomes" id="UP000319449"/>
    </source>
</evidence>
<dbReference type="PANTHER" id="PTHR46268">
    <property type="entry name" value="STRESS RESPONSE PROTEIN NHAX"/>
    <property type="match status" value="1"/>
</dbReference>
<dbReference type="EMBL" id="VLLN01000051">
    <property type="protein sequence ID" value="TWJ11352.1"/>
    <property type="molecule type" value="Genomic_DNA"/>
</dbReference>
<name>A0A562V0M3_9BACT</name>
<evidence type="ECO:0000259" key="2">
    <source>
        <dbReference type="Pfam" id="PF00582"/>
    </source>
</evidence>
<feature type="domain" description="UspA" evidence="2">
    <location>
        <begin position="3"/>
        <end position="136"/>
    </location>
</feature>
<accession>A0A562V0M3</accession>
<dbReference type="OrthoDB" id="5393836at2"/>
<dbReference type="PRINTS" id="PR01438">
    <property type="entry name" value="UNVRSLSTRESS"/>
</dbReference>
<protein>
    <submittedName>
        <fullName evidence="3">Nucleotide-binding universal stress UspA family protein</fullName>
    </submittedName>
</protein>
<evidence type="ECO:0000313" key="3">
    <source>
        <dbReference type="EMBL" id="TWJ11352.1"/>
    </source>
</evidence>
<dbReference type="AlphaFoldDB" id="A0A562V0M3"/>